<keyword evidence="7" id="KW-1185">Reference proteome</keyword>
<dbReference type="PANTHER" id="PTHR38777:SF1">
    <property type="entry name" value="DNAK SUPPRESSOR PROTEIN"/>
    <property type="match status" value="1"/>
</dbReference>
<proteinExistence type="predicted"/>
<accession>A0A2U7NLQ8</accession>
<keyword evidence="1" id="KW-0479">Metal-binding</keyword>
<dbReference type="GO" id="GO:0008270">
    <property type="term" value="F:zinc ion binding"/>
    <property type="evidence" value="ECO:0007669"/>
    <property type="project" value="UniProtKB-KW"/>
</dbReference>
<evidence type="ECO:0000259" key="5">
    <source>
        <dbReference type="Pfam" id="PF01258"/>
    </source>
</evidence>
<protein>
    <submittedName>
        <fullName evidence="6">Putative transcriptional regulator</fullName>
    </submittedName>
</protein>
<dbReference type="Pfam" id="PF01258">
    <property type="entry name" value="zf-dskA_traR"/>
    <property type="match status" value="1"/>
</dbReference>
<dbReference type="GO" id="GO:1900378">
    <property type="term" value="P:positive regulation of secondary metabolite biosynthetic process"/>
    <property type="evidence" value="ECO:0007669"/>
    <property type="project" value="TreeGrafter"/>
</dbReference>
<evidence type="ECO:0000313" key="6">
    <source>
        <dbReference type="EMBL" id="ASD51958.1"/>
    </source>
</evidence>
<keyword evidence="2" id="KW-0863">Zinc-finger</keyword>
<sequence>MASGFGSCDNFQDTIKATVDNAIDFARSNIHLGESLLFCEECDEEIPEKRRNALVVRCCIDCQDMLDKKSKFVQYNRRASKDSQLR</sequence>
<dbReference type="EMBL" id="KY971610">
    <property type="protein sequence ID" value="ASD51958.1"/>
    <property type="molecule type" value="Genomic_DNA"/>
</dbReference>
<evidence type="ECO:0000256" key="1">
    <source>
        <dbReference type="ARBA" id="ARBA00022723"/>
    </source>
</evidence>
<organism evidence="6 7">
    <name type="scientific">Pseudomonas phage PspYZU05</name>
    <dbReference type="NCBI Taxonomy" id="1983556"/>
    <lineage>
        <taxon>Viruses</taxon>
        <taxon>Duplodnaviria</taxon>
        <taxon>Heunggongvirae</taxon>
        <taxon>Uroviricota</taxon>
        <taxon>Caudoviricetes</taxon>
        <taxon>Pantevenvirales</taxon>
        <taxon>Straboviridae</taxon>
        <taxon>Jiangsuvirus</taxon>
        <taxon>Jiangsuvirus pspyzu05</taxon>
    </lineage>
</organism>
<gene>
    <name evidence="6" type="ORF">PspYZU05_06</name>
</gene>
<feature type="domain" description="Zinc finger DksA/TraR C4-type" evidence="5">
    <location>
        <begin position="38"/>
        <end position="63"/>
    </location>
</feature>
<dbReference type="PROSITE" id="PS51128">
    <property type="entry name" value="ZF_DKSA_2"/>
    <property type="match status" value="1"/>
</dbReference>
<evidence type="ECO:0000313" key="7">
    <source>
        <dbReference type="Proteomes" id="UP000247773"/>
    </source>
</evidence>
<comment type="caution">
    <text evidence="4">Lacks conserved residue(s) required for the propagation of feature annotation.</text>
</comment>
<evidence type="ECO:0000256" key="3">
    <source>
        <dbReference type="ARBA" id="ARBA00022833"/>
    </source>
</evidence>
<dbReference type="NCBIfam" id="NF008243">
    <property type="entry name" value="PRK11019.1"/>
    <property type="match status" value="1"/>
</dbReference>
<dbReference type="InterPro" id="IPR000962">
    <property type="entry name" value="Znf_DskA_TraR"/>
</dbReference>
<evidence type="ECO:0000256" key="2">
    <source>
        <dbReference type="ARBA" id="ARBA00022771"/>
    </source>
</evidence>
<name>A0A2U7NLQ8_9CAUD</name>
<keyword evidence="3" id="KW-0862">Zinc</keyword>
<dbReference type="Gene3D" id="1.20.120.910">
    <property type="entry name" value="DksA, coiled-coil domain"/>
    <property type="match status" value="1"/>
</dbReference>
<dbReference type="PANTHER" id="PTHR38777">
    <property type="entry name" value="FELS-2 PROPHAGE PROTEIN"/>
    <property type="match status" value="1"/>
</dbReference>
<evidence type="ECO:0000256" key="4">
    <source>
        <dbReference type="PROSITE-ProRule" id="PRU00510"/>
    </source>
</evidence>
<reference evidence="6 7" key="1">
    <citation type="submission" date="2017-04" db="EMBL/GenBank/DDBJ databases">
        <title>Isolation of lytic bacteriophages infecting Pseudomonas strains for biocontrol of fish and shrimp spoilage during chilled storage.</title>
        <authorList>
            <person name="Yang Z."/>
            <person name="Tao X."/>
            <person name="Gao L."/>
            <person name="Rao S."/>
        </authorList>
    </citation>
    <scope>NUCLEOTIDE SEQUENCE [LARGE SCALE GENOMIC DNA]</scope>
</reference>
<dbReference type="Proteomes" id="UP000247773">
    <property type="component" value="Genome"/>
</dbReference>